<protein>
    <submittedName>
        <fullName evidence="2">High-affinity nickel-transporter</fullName>
    </submittedName>
</protein>
<feature type="transmembrane region" description="Helical" evidence="1">
    <location>
        <begin position="204"/>
        <end position="225"/>
    </location>
</feature>
<dbReference type="AlphaFoldDB" id="A0A2W1NRS8"/>
<feature type="transmembrane region" description="Helical" evidence="1">
    <location>
        <begin position="129"/>
        <end position="147"/>
    </location>
</feature>
<dbReference type="Proteomes" id="UP000214746">
    <property type="component" value="Unassembled WGS sequence"/>
</dbReference>
<comment type="caution">
    <text evidence="2">The sequence shown here is derived from an EMBL/GenBank/DDBJ whole genome shotgun (WGS) entry which is preliminary data.</text>
</comment>
<gene>
    <name evidence="2" type="ORF">CBW46_013565</name>
</gene>
<evidence type="ECO:0000313" key="2">
    <source>
        <dbReference type="EMBL" id="PZE20456.1"/>
    </source>
</evidence>
<feature type="transmembrane region" description="Helical" evidence="1">
    <location>
        <begin position="45"/>
        <end position="67"/>
    </location>
</feature>
<keyword evidence="1" id="KW-0812">Transmembrane</keyword>
<evidence type="ECO:0000313" key="3">
    <source>
        <dbReference type="Proteomes" id="UP000214746"/>
    </source>
</evidence>
<organism evidence="2 3">
    <name type="scientific">Paenibacillus xerothermodurans</name>
    <dbReference type="NCBI Taxonomy" id="1977292"/>
    <lineage>
        <taxon>Bacteria</taxon>
        <taxon>Bacillati</taxon>
        <taxon>Bacillota</taxon>
        <taxon>Bacilli</taxon>
        <taxon>Bacillales</taxon>
        <taxon>Paenibacillaceae</taxon>
        <taxon>Paenibacillus</taxon>
    </lineage>
</organism>
<feature type="transmembrane region" description="Helical" evidence="1">
    <location>
        <begin position="79"/>
        <end position="97"/>
    </location>
</feature>
<keyword evidence="1" id="KW-0472">Membrane</keyword>
<accession>A0A2W1NRS8</accession>
<evidence type="ECO:0000256" key="1">
    <source>
        <dbReference type="SAM" id="Phobius"/>
    </source>
</evidence>
<dbReference type="RefSeq" id="WP_089200535.1">
    <property type="nucleotide sequence ID" value="NZ_NHRJ02000007.1"/>
</dbReference>
<keyword evidence="1" id="KW-1133">Transmembrane helix</keyword>
<dbReference type="OrthoDB" id="9776706at2"/>
<sequence length="228" mass="24430">MEWLLFPMAFIFMGFRHGLDSDHVAAIADMVGVESGRRRQLAMGIMYALGHGMIVLVIGTIAVLVGAHLPETMLQSMELLVGVSLLLLGGTILFSIVKQRKDYKYVGRTELVYRSVRALFRKGGAEKASAMKISLIGAVIVGIVHGIGAETPTQVALISTAVGLNNVLASVLQIVLFTLGLFAATVGITFIASWGFMKARFTRVAYILLGCLTGGYSVVLGWTIIQGV</sequence>
<name>A0A2W1NRS8_PAEXE</name>
<reference evidence="2" key="1">
    <citation type="submission" date="2018-06" db="EMBL/GenBank/DDBJ databases">
        <title>Paenibacillus xerothermodurans sp. nov. an extremely dry heat resistant spore forming bacterium isolated from the soil of Cape Canaveral, Florida.</title>
        <authorList>
            <person name="Seuylemezian A."/>
            <person name="Kaur N."/>
            <person name="Patil P."/>
            <person name="Patil P."/>
            <person name="Mayilraj S."/>
            <person name="Vaishampayan P."/>
        </authorList>
    </citation>
    <scope>NUCLEOTIDE SEQUENCE [LARGE SCALE GENOMIC DNA]</scope>
    <source>
        <strain evidence="2">ATCC 27380</strain>
    </source>
</reference>
<feature type="transmembrane region" description="Helical" evidence="1">
    <location>
        <begin position="167"/>
        <end position="192"/>
    </location>
</feature>
<dbReference type="EMBL" id="NHRJ02000007">
    <property type="protein sequence ID" value="PZE20456.1"/>
    <property type="molecule type" value="Genomic_DNA"/>
</dbReference>
<proteinExistence type="predicted"/>
<keyword evidence="3" id="KW-1185">Reference proteome</keyword>